<feature type="region of interest" description="Disordered" evidence="1">
    <location>
        <begin position="1"/>
        <end position="42"/>
    </location>
</feature>
<keyword evidence="4" id="KW-1185">Reference proteome</keyword>
<feature type="compositionally biased region" description="Basic and acidic residues" evidence="1">
    <location>
        <begin position="541"/>
        <end position="557"/>
    </location>
</feature>
<protein>
    <recommendedName>
        <fullName evidence="2">C2 domain-containing protein</fullName>
    </recommendedName>
</protein>
<dbReference type="PANTHER" id="PTHR47800">
    <property type="entry name" value="C2 DOMAIN-CONTAINING PROTEIN"/>
    <property type="match status" value="1"/>
</dbReference>
<dbReference type="EMBL" id="JAVHNS010000005">
    <property type="protein sequence ID" value="KAK6353928.1"/>
    <property type="molecule type" value="Genomic_DNA"/>
</dbReference>
<reference evidence="3 4" key="1">
    <citation type="submission" date="2019-10" db="EMBL/GenBank/DDBJ databases">
        <authorList>
            <person name="Palmer J.M."/>
        </authorList>
    </citation>
    <scope>NUCLEOTIDE SEQUENCE [LARGE SCALE GENOMIC DNA]</scope>
    <source>
        <strain evidence="3 4">TWF730</strain>
    </source>
</reference>
<evidence type="ECO:0000256" key="1">
    <source>
        <dbReference type="SAM" id="MobiDB-lite"/>
    </source>
</evidence>
<evidence type="ECO:0000259" key="2">
    <source>
        <dbReference type="PROSITE" id="PS50004"/>
    </source>
</evidence>
<feature type="region of interest" description="Disordered" evidence="1">
    <location>
        <begin position="472"/>
        <end position="577"/>
    </location>
</feature>
<dbReference type="GO" id="GO:0010628">
    <property type="term" value="P:positive regulation of gene expression"/>
    <property type="evidence" value="ECO:0007669"/>
    <property type="project" value="TreeGrafter"/>
</dbReference>
<evidence type="ECO:0000313" key="4">
    <source>
        <dbReference type="Proteomes" id="UP001373714"/>
    </source>
</evidence>
<feature type="region of interest" description="Disordered" evidence="1">
    <location>
        <begin position="231"/>
        <end position="254"/>
    </location>
</feature>
<evidence type="ECO:0000313" key="3">
    <source>
        <dbReference type="EMBL" id="KAK6353928.1"/>
    </source>
</evidence>
<dbReference type="Pfam" id="PF00168">
    <property type="entry name" value="C2"/>
    <property type="match status" value="1"/>
</dbReference>
<comment type="caution">
    <text evidence="3">The sequence shown here is derived from an EMBL/GenBank/DDBJ whole genome shotgun (WGS) entry which is preliminary data.</text>
</comment>
<dbReference type="PROSITE" id="PS50004">
    <property type="entry name" value="C2"/>
    <property type="match status" value="1"/>
</dbReference>
<dbReference type="SUPFAM" id="SSF49562">
    <property type="entry name" value="C2 domain (Calcium/lipid-binding domain, CaLB)"/>
    <property type="match status" value="1"/>
</dbReference>
<organism evidence="3 4">
    <name type="scientific">Orbilia blumenaviensis</name>
    <dbReference type="NCBI Taxonomy" id="1796055"/>
    <lineage>
        <taxon>Eukaryota</taxon>
        <taxon>Fungi</taxon>
        <taxon>Dikarya</taxon>
        <taxon>Ascomycota</taxon>
        <taxon>Pezizomycotina</taxon>
        <taxon>Orbiliomycetes</taxon>
        <taxon>Orbiliales</taxon>
        <taxon>Orbiliaceae</taxon>
        <taxon>Orbilia</taxon>
    </lineage>
</organism>
<dbReference type="Proteomes" id="UP001373714">
    <property type="component" value="Unassembled WGS sequence"/>
</dbReference>
<proteinExistence type="predicted"/>
<gene>
    <name evidence="3" type="ORF">TWF730_008348</name>
</gene>
<dbReference type="PANTHER" id="PTHR47800:SF5">
    <property type="entry name" value="FER-1-LIKE PROTEIN 6"/>
    <property type="match status" value="1"/>
</dbReference>
<feature type="domain" description="C2" evidence="2">
    <location>
        <begin position="24"/>
        <end position="157"/>
    </location>
</feature>
<dbReference type="AlphaFoldDB" id="A0AAV9V2E1"/>
<name>A0AAV9V2E1_9PEZI</name>
<dbReference type="SMART" id="SM00239">
    <property type="entry name" value="C2"/>
    <property type="match status" value="1"/>
</dbReference>
<feature type="compositionally biased region" description="Basic and acidic residues" evidence="1">
    <location>
        <begin position="472"/>
        <end position="481"/>
    </location>
</feature>
<dbReference type="CDD" id="cd00030">
    <property type="entry name" value="C2"/>
    <property type="match status" value="1"/>
</dbReference>
<dbReference type="InterPro" id="IPR035892">
    <property type="entry name" value="C2_domain_sf"/>
</dbReference>
<sequence length="577" mass="65207">MAAENLGGRGQGRGDDDVTSQRHSVNDANDSSMNERLPTSPPYDLRLTVVSASNIAIADLRGTSDPYIIGKLKNVKGLIPGVEKASRIHFRTSTKARTRDPEWRETWRFGGVREGTYLKLKLFDEDSKQRTDDKLGSIKLVLKDFEENLLDGFEHTRHIPIRGYKGKKHIQVLTALFDLCNPEDYMKSPEPHITITLQLFPPTDSSNLSTHLIGPTRYSVHYSPLANLVTTTPSKKQQTSSQSQGPPPDASEHSSTSFKAYKIALIHPPPSKYLQFHADMSHAKSFDPSKLHYRFLRHLVRKQYQNIYGHDNNTAYGVWDDPNDVGQGLVDLLQPVENKLFTFVITTNGEWRFCETGDEYKINHLSKHGMHSNGEEKVVWSGEFFVRFEKGISEEDITEAKMYARDGERTSVAGGGGGGVKPQGRWKIYLDNDSGTYSPDKGKIDIFREFMAQNLKGIEVVVKDFKDEGLKQAKKEQKGEGAESSGQTTGKKAEGKQYNQNQPEGKEKEEEEFDRASGEADDGQPATATPKRKPRRIISILKEENERRLKVEEEQARKERRARRGSNYNSDPEENLY</sequence>
<feature type="compositionally biased region" description="Polar residues" evidence="1">
    <location>
        <begin position="21"/>
        <end position="34"/>
    </location>
</feature>
<dbReference type="Gene3D" id="2.60.40.150">
    <property type="entry name" value="C2 domain"/>
    <property type="match status" value="1"/>
</dbReference>
<feature type="compositionally biased region" description="Low complexity" evidence="1">
    <location>
        <begin position="231"/>
        <end position="244"/>
    </location>
</feature>
<accession>A0AAV9V2E1</accession>
<dbReference type="InterPro" id="IPR000008">
    <property type="entry name" value="C2_dom"/>
</dbReference>
<feature type="compositionally biased region" description="Basic and acidic residues" evidence="1">
    <location>
        <begin position="504"/>
        <end position="518"/>
    </location>
</feature>